<dbReference type="AlphaFoldDB" id="A0A939IWI2"/>
<keyword evidence="2" id="KW-0812">Transmembrane</keyword>
<dbReference type="EMBL" id="JAFLEQ010000003">
    <property type="protein sequence ID" value="MBN9643445.1"/>
    <property type="molecule type" value="Genomic_DNA"/>
</dbReference>
<evidence type="ECO:0000256" key="1">
    <source>
        <dbReference type="SAM" id="MobiDB-lite"/>
    </source>
</evidence>
<name>A0A939IWI2_9CORY</name>
<feature type="region of interest" description="Disordered" evidence="1">
    <location>
        <begin position="81"/>
        <end position="102"/>
    </location>
</feature>
<feature type="chain" id="PRO_5038992740" evidence="3">
    <location>
        <begin position="21"/>
        <end position="102"/>
    </location>
</feature>
<dbReference type="RefSeq" id="WP_207118141.1">
    <property type="nucleotide sequence ID" value="NZ_JAFLEQ010000003.1"/>
</dbReference>
<evidence type="ECO:0000256" key="3">
    <source>
        <dbReference type="SAM" id="SignalP"/>
    </source>
</evidence>
<dbReference type="Proteomes" id="UP000664332">
    <property type="component" value="Unassembled WGS sequence"/>
</dbReference>
<feature type="signal peptide" evidence="3">
    <location>
        <begin position="1"/>
        <end position="20"/>
    </location>
</feature>
<feature type="transmembrane region" description="Helical" evidence="2">
    <location>
        <begin position="55"/>
        <end position="76"/>
    </location>
</feature>
<comment type="caution">
    <text evidence="4">The sequence shown here is derived from an EMBL/GenBank/DDBJ whole genome shotgun (WGS) entry which is preliminary data.</text>
</comment>
<organism evidence="4 5">
    <name type="scientific">Corynebacterium mendelii</name>
    <dbReference type="NCBI Taxonomy" id="2765362"/>
    <lineage>
        <taxon>Bacteria</taxon>
        <taxon>Bacillati</taxon>
        <taxon>Actinomycetota</taxon>
        <taxon>Actinomycetes</taxon>
        <taxon>Mycobacteriales</taxon>
        <taxon>Corynebacteriaceae</taxon>
        <taxon>Corynebacterium</taxon>
    </lineage>
</organism>
<evidence type="ECO:0000256" key="2">
    <source>
        <dbReference type="SAM" id="Phobius"/>
    </source>
</evidence>
<evidence type="ECO:0000313" key="4">
    <source>
        <dbReference type="EMBL" id="MBN9643445.1"/>
    </source>
</evidence>
<reference evidence="4" key="1">
    <citation type="submission" date="2021-03" db="EMBL/GenBank/DDBJ databases">
        <authorList>
            <person name="Sun Q."/>
        </authorList>
    </citation>
    <scope>NUCLEOTIDE SEQUENCE</scope>
    <source>
        <strain evidence="4">CCM 8862</strain>
    </source>
</reference>
<proteinExistence type="predicted"/>
<keyword evidence="3" id="KW-0732">Signal</keyword>
<protein>
    <submittedName>
        <fullName evidence="4">Uncharacterized protein</fullName>
    </submittedName>
</protein>
<keyword evidence="2" id="KW-1133">Transmembrane helix</keyword>
<sequence length="102" mass="10070">MRLSLAAVALATATATGLTAAAPAVAETPQQPAVVQAVPAAGMPVPQLDFDLSRIAVVPSLVATILASVVATLIINDPQFGSTGAKAGDSLSSNTFIDDTPA</sequence>
<evidence type="ECO:0000313" key="5">
    <source>
        <dbReference type="Proteomes" id="UP000664332"/>
    </source>
</evidence>
<keyword evidence="5" id="KW-1185">Reference proteome</keyword>
<keyword evidence="2" id="KW-0472">Membrane</keyword>
<gene>
    <name evidence="4" type="ORF">JZY06_02210</name>
</gene>
<accession>A0A939IWI2</accession>
<feature type="compositionally biased region" description="Polar residues" evidence="1">
    <location>
        <begin position="90"/>
        <end position="102"/>
    </location>
</feature>